<accession>A0ACD6ALW4</accession>
<evidence type="ECO:0000313" key="2">
    <source>
        <dbReference type="Proteomes" id="UP001732700"/>
    </source>
</evidence>
<keyword evidence="2" id="KW-1185">Reference proteome</keyword>
<sequence>MAEGGSRVRGFLRNRWLVFVAAMWMQSVAGVGYLFGSLSPVIKSSLGYNQRQVASLGVAKDLGDSVGFLAGTLCAILPLWAALLIGAAQNLVGYGWVWLAVTHRVAVPPLWAMCILIFVGNNGETYFNTAALVSCVQNFPKNRGPIVGILKGFAGLSGAILTQVYAIVHSPDDAALIFMVAVGPAMVVIALMFIVRPVGGHRQVRPTDGLSFTFVYCVCLVLAAYLMGVMLLEDLVGLSETLTVVCTIILVALLLLPVVIPVILSFFSNDDESVYAALLPSPQREEASGSVLSDEQNEVILSEVEDVKPKDVDLLPASERQKRIADLQARLFQAAAVGAVRVKRRRGPRRGEDFTLLQAMIKADFWLLFFSLLLGSGSGLTVIDNLGQMSQSLGYEESHIFVSMISIWNFLGRVAGGYFSEIIVKDYAYPRAIALATAQVFMAIGHFTFAMAWPGTMYFGTLLIGLGYGAHWAIVPAAASELFGVKNFGALYNFLTVANPAGSLVFSGIIASGIYDYEAKKQADQHLNSALLAMPGRLLGMVSEATPALKCEGAICFFISSLIMSGFCVIAVILSLILVHRTKIVYTNLYGQPRA</sequence>
<dbReference type="Proteomes" id="UP001732700">
    <property type="component" value="Chromosome 7D"/>
</dbReference>
<evidence type="ECO:0000313" key="1">
    <source>
        <dbReference type="EnsemblPlants" id="AVESA.00010b.r2.7DG1388620.1.CDS"/>
    </source>
</evidence>
<protein>
    <submittedName>
        <fullName evidence="1">Uncharacterized protein</fullName>
    </submittedName>
</protein>
<reference evidence="1" key="1">
    <citation type="submission" date="2021-05" db="EMBL/GenBank/DDBJ databases">
        <authorList>
            <person name="Scholz U."/>
            <person name="Mascher M."/>
            <person name="Fiebig A."/>
        </authorList>
    </citation>
    <scope>NUCLEOTIDE SEQUENCE [LARGE SCALE GENOMIC DNA]</scope>
</reference>
<proteinExistence type="predicted"/>
<organism evidence="1 2">
    <name type="scientific">Avena sativa</name>
    <name type="common">Oat</name>
    <dbReference type="NCBI Taxonomy" id="4498"/>
    <lineage>
        <taxon>Eukaryota</taxon>
        <taxon>Viridiplantae</taxon>
        <taxon>Streptophyta</taxon>
        <taxon>Embryophyta</taxon>
        <taxon>Tracheophyta</taxon>
        <taxon>Spermatophyta</taxon>
        <taxon>Magnoliopsida</taxon>
        <taxon>Liliopsida</taxon>
        <taxon>Poales</taxon>
        <taxon>Poaceae</taxon>
        <taxon>BOP clade</taxon>
        <taxon>Pooideae</taxon>
        <taxon>Poodae</taxon>
        <taxon>Poeae</taxon>
        <taxon>Poeae Chloroplast Group 1 (Aveneae type)</taxon>
        <taxon>Aveninae</taxon>
        <taxon>Avena</taxon>
    </lineage>
</organism>
<dbReference type="EnsemblPlants" id="AVESA.00010b.r2.7DG1388620.1">
    <property type="protein sequence ID" value="AVESA.00010b.r2.7DG1388620.1.CDS"/>
    <property type="gene ID" value="AVESA.00010b.r2.7DG1388620"/>
</dbReference>
<reference evidence="1" key="2">
    <citation type="submission" date="2025-09" db="UniProtKB">
        <authorList>
            <consortium name="EnsemblPlants"/>
        </authorList>
    </citation>
    <scope>IDENTIFICATION</scope>
</reference>
<name>A0ACD6ALW4_AVESA</name>